<gene>
    <name evidence="1" type="ORF">M436DRAFT_67863</name>
</gene>
<dbReference type="EMBL" id="KL584726">
    <property type="protein sequence ID" value="KEQ68733.1"/>
    <property type="molecule type" value="Genomic_DNA"/>
</dbReference>
<sequence>MTSKPQTQSLNCSFTVPGRHPTNVHITIKPNTDPKRSGSALLFPSQPLSSFLDFPACTATVTALSNYGYAATYGWIQFVREVPLHPETTDADSGVWEHDPIPITADLNTPFIYFGIAPTLFDAPFRIHRTDMEWTSWSFLTYIEDSVMTKEIRPIFGFEWGFRVEDGEVSIKVLRMVDVSEAWESQRDLLEEKFPGWRFGTVDGEVMVKEGG</sequence>
<reference evidence="1 2" key="1">
    <citation type="journal article" date="2014" name="BMC Genomics">
        <title>Genome sequencing of four Aureobasidium pullulans varieties: biotechnological potential, stress tolerance, and description of new species.</title>
        <authorList>
            <person name="Gostin Ar C."/>
            <person name="Ohm R.A."/>
            <person name="Kogej T."/>
            <person name="Sonjak S."/>
            <person name="Turk M."/>
            <person name="Zajc J."/>
            <person name="Zalar P."/>
            <person name="Grube M."/>
            <person name="Sun H."/>
            <person name="Han J."/>
            <person name="Sharma A."/>
            <person name="Chiniquy J."/>
            <person name="Ngan C.Y."/>
            <person name="Lipzen A."/>
            <person name="Barry K."/>
            <person name="Grigoriev I.V."/>
            <person name="Gunde-Cimerman N."/>
        </authorList>
    </citation>
    <scope>NUCLEOTIDE SEQUENCE [LARGE SCALE GENOMIC DNA]</scope>
    <source>
        <strain evidence="1 2">CBS 147.97</strain>
    </source>
</reference>
<organism evidence="1 2">
    <name type="scientific">Aureobasidium namibiae CBS 147.97</name>
    <dbReference type="NCBI Taxonomy" id="1043004"/>
    <lineage>
        <taxon>Eukaryota</taxon>
        <taxon>Fungi</taxon>
        <taxon>Dikarya</taxon>
        <taxon>Ascomycota</taxon>
        <taxon>Pezizomycotina</taxon>
        <taxon>Dothideomycetes</taxon>
        <taxon>Dothideomycetidae</taxon>
        <taxon>Dothideales</taxon>
        <taxon>Saccotheciaceae</taxon>
        <taxon>Aureobasidium</taxon>
    </lineage>
</organism>
<dbReference type="HOGENOM" id="CLU_1310492_0_0_1"/>
<dbReference type="AlphaFoldDB" id="A0A074W795"/>
<proteinExistence type="predicted"/>
<keyword evidence="2" id="KW-1185">Reference proteome</keyword>
<dbReference type="RefSeq" id="XP_013422930.1">
    <property type="nucleotide sequence ID" value="XM_013567476.1"/>
</dbReference>
<evidence type="ECO:0000313" key="2">
    <source>
        <dbReference type="Proteomes" id="UP000027730"/>
    </source>
</evidence>
<dbReference type="OrthoDB" id="3461579at2759"/>
<accession>A0A074W795</accession>
<dbReference type="GeneID" id="25414306"/>
<protein>
    <submittedName>
        <fullName evidence="1">Uncharacterized protein</fullName>
    </submittedName>
</protein>
<dbReference type="Proteomes" id="UP000027730">
    <property type="component" value="Unassembled WGS sequence"/>
</dbReference>
<evidence type="ECO:0000313" key="1">
    <source>
        <dbReference type="EMBL" id="KEQ68733.1"/>
    </source>
</evidence>
<name>A0A074W795_9PEZI</name>